<comment type="caution">
    <text evidence="2">The sequence shown here is derived from an EMBL/GenBank/DDBJ whole genome shotgun (WGS) entry which is preliminary data.</text>
</comment>
<accession>K2G226</accession>
<dbReference type="InterPro" id="IPR026898">
    <property type="entry name" value="PrsW"/>
</dbReference>
<dbReference type="AlphaFoldDB" id="K2G226"/>
<evidence type="ECO:0000256" key="1">
    <source>
        <dbReference type="SAM" id="Coils"/>
    </source>
</evidence>
<dbReference type="EMBL" id="AMFJ01000198">
    <property type="protein sequence ID" value="EKE29258.1"/>
    <property type="molecule type" value="Genomic_DNA"/>
</dbReference>
<proteinExistence type="predicted"/>
<evidence type="ECO:0008006" key="3">
    <source>
        <dbReference type="Google" id="ProtNLM"/>
    </source>
</evidence>
<evidence type="ECO:0000313" key="2">
    <source>
        <dbReference type="EMBL" id="EKE29258.1"/>
    </source>
</evidence>
<protein>
    <recommendedName>
        <fullName evidence="3">Protease PrsW</fullName>
    </recommendedName>
</protein>
<dbReference type="GO" id="GO:0008233">
    <property type="term" value="F:peptidase activity"/>
    <property type="evidence" value="ECO:0007669"/>
    <property type="project" value="InterPro"/>
</dbReference>
<sequence>MDNLLSYWILIAINIAIVFFLWWLWKRPILLLILWWWILLILLQLLYMWFWSWIHINLIIFKIDLQINNFIDAARGYFDSSGLRIWKIWFFSVLFSFILPAFLEEFWKYQVLKLMDKKLKVVKSVVFAIVAISYVAIGFALFETMSYIYFSKESFNDLMKIAVVRWIISTSSHVFFSIIVAYYYGKALFLKFEIIDNLEISKTTKMLKRFKKIPFININSISRYYYLKYMLTWFFLSITLHAFYNAFWELEMPIYAIFTVMIWIAIFLKLIFIKKHNKNYMDLKNKIQYLKEMKELKERVNENRSVMRSANPAFIDRGI</sequence>
<feature type="coiled-coil region" evidence="1">
    <location>
        <begin position="273"/>
        <end position="303"/>
    </location>
</feature>
<dbReference type="Pfam" id="PF13367">
    <property type="entry name" value="PrsW-protease"/>
    <property type="match status" value="1"/>
</dbReference>
<reference evidence="2" key="1">
    <citation type="journal article" date="2012" name="Science">
        <title>Fermentation, hydrogen, and sulfur metabolism in multiple uncultivated bacterial phyla.</title>
        <authorList>
            <person name="Wrighton K.C."/>
            <person name="Thomas B.C."/>
            <person name="Sharon I."/>
            <person name="Miller C.S."/>
            <person name="Castelle C.J."/>
            <person name="VerBerkmoes N.C."/>
            <person name="Wilkins M.J."/>
            <person name="Hettich R.L."/>
            <person name="Lipton M.S."/>
            <person name="Williams K.H."/>
            <person name="Long P.E."/>
            <person name="Banfield J.F."/>
        </authorList>
    </citation>
    <scope>NUCLEOTIDE SEQUENCE [LARGE SCALE GENOMIC DNA]</scope>
</reference>
<keyword evidence="1" id="KW-0175">Coiled coil</keyword>
<organism evidence="2">
    <name type="scientific">uncultured bacterium</name>
    <name type="common">gcode 4</name>
    <dbReference type="NCBI Taxonomy" id="1234023"/>
    <lineage>
        <taxon>Bacteria</taxon>
        <taxon>environmental samples</taxon>
    </lineage>
</organism>
<gene>
    <name evidence="2" type="ORF">ACD_2C00198G0001</name>
</gene>
<name>K2G226_9BACT</name>